<dbReference type="InterPro" id="IPR006059">
    <property type="entry name" value="SBP"/>
</dbReference>
<dbReference type="PANTHER" id="PTHR30222:SF17">
    <property type="entry name" value="SPERMIDINE_PUTRESCINE-BINDING PERIPLASMIC PROTEIN"/>
    <property type="match status" value="1"/>
</dbReference>
<evidence type="ECO:0000313" key="5">
    <source>
        <dbReference type="EMBL" id="GAA1787278.1"/>
    </source>
</evidence>
<dbReference type="Gene3D" id="3.40.190.10">
    <property type="entry name" value="Periplasmic binding protein-like II"/>
    <property type="match status" value="2"/>
</dbReference>
<dbReference type="PRINTS" id="PR00909">
    <property type="entry name" value="SPERMDNBNDNG"/>
</dbReference>
<keyword evidence="6" id="KW-1185">Reference proteome</keyword>
<accession>A0ABP4XL65</accession>
<dbReference type="InterPro" id="IPR006311">
    <property type="entry name" value="TAT_signal"/>
</dbReference>
<dbReference type="Pfam" id="PF13416">
    <property type="entry name" value="SBP_bac_8"/>
    <property type="match status" value="1"/>
</dbReference>
<dbReference type="SUPFAM" id="SSF53850">
    <property type="entry name" value="Periplasmic binding protein-like II"/>
    <property type="match status" value="1"/>
</dbReference>
<dbReference type="Proteomes" id="UP001500851">
    <property type="component" value="Unassembled WGS sequence"/>
</dbReference>
<evidence type="ECO:0000256" key="3">
    <source>
        <dbReference type="ARBA" id="ARBA00022729"/>
    </source>
</evidence>
<organism evidence="5 6">
    <name type="scientific">Leucobacter iarius</name>
    <dbReference type="NCBI Taxonomy" id="333963"/>
    <lineage>
        <taxon>Bacteria</taxon>
        <taxon>Bacillati</taxon>
        <taxon>Actinomycetota</taxon>
        <taxon>Actinomycetes</taxon>
        <taxon>Micrococcales</taxon>
        <taxon>Microbacteriaceae</taxon>
        <taxon>Leucobacter</taxon>
    </lineage>
</organism>
<reference evidence="6" key="1">
    <citation type="journal article" date="2019" name="Int. J. Syst. Evol. Microbiol.">
        <title>The Global Catalogue of Microorganisms (GCM) 10K type strain sequencing project: providing services to taxonomists for standard genome sequencing and annotation.</title>
        <authorList>
            <consortium name="The Broad Institute Genomics Platform"/>
            <consortium name="The Broad Institute Genome Sequencing Center for Infectious Disease"/>
            <person name="Wu L."/>
            <person name="Ma J."/>
        </authorList>
    </citation>
    <scope>NUCLEOTIDE SEQUENCE [LARGE SCALE GENOMIC DNA]</scope>
    <source>
        <strain evidence="6">JCM 14736</strain>
    </source>
</reference>
<proteinExistence type="predicted"/>
<evidence type="ECO:0000256" key="1">
    <source>
        <dbReference type="ARBA" id="ARBA00004418"/>
    </source>
</evidence>
<keyword evidence="4" id="KW-0574">Periplasm</keyword>
<gene>
    <name evidence="5" type="ORF">GCM10009768_15300</name>
</gene>
<comment type="caution">
    <text evidence="5">The sequence shown here is derived from an EMBL/GenBank/DDBJ whole genome shotgun (WGS) entry which is preliminary data.</text>
</comment>
<dbReference type="InterPro" id="IPR001188">
    <property type="entry name" value="Sperm_putr-bd"/>
</dbReference>
<dbReference type="PROSITE" id="PS51318">
    <property type="entry name" value="TAT"/>
    <property type="match status" value="1"/>
</dbReference>
<evidence type="ECO:0000256" key="2">
    <source>
        <dbReference type="ARBA" id="ARBA00022448"/>
    </source>
</evidence>
<dbReference type="CDD" id="cd13590">
    <property type="entry name" value="PBP2_PotD_PotF_like"/>
    <property type="match status" value="1"/>
</dbReference>
<name>A0ABP4XL65_9MICO</name>
<keyword evidence="2" id="KW-0813">Transport</keyword>
<evidence type="ECO:0000313" key="6">
    <source>
        <dbReference type="Proteomes" id="UP001500851"/>
    </source>
</evidence>
<protein>
    <submittedName>
        <fullName evidence="5">Spermidine/putrescine ABC transporter substrate-binding protein</fullName>
    </submittedName>
</protein>
<dbReference type="RefSeq" id="WP_344031123.1">
    <property type="nucleotide sequence ID" value="NZ_BAAAOB010000001.1"/>
</dbReference>
<keyword evidence="3" id="KW-0732">Signal</keyword>
<dbReference type="PANTHER" id="PTHR30222">
    <property type="entry name" value="SPERMIDINE/PUTRESCINE-BINDING PERIPLASMIC PROTEIN"/>
    <property type="match status" value="1"/>
</dbReference>
<sequence length="401" mass="45096">MPNPLPEDPIIRSLVQRARQAPVSRRRLLQGAGLGAALLGASGLAACSSKKTYGDGSKGTIRWANWTYYLDFDEKTKDYPTLNDFMEKTDIAVDYYEDIDDNKTFIAKIKDQLQLGQDTGYDVFVPSDTTIVRLVEKDQLRKFDRSLVPNVGEQMIDLVKHATFDPDRIMSIPYQAGMTGLVYNTKLYPKGIKRVSDLWAPELKGKVNLLSEQDDTTGLIMLEQGVDIVGDKWGDDQFYAALDVVKKQLAKGQVATIKGNSYTQDLQQEKIWAGMCWSGDIAILNEEAGEEIWKFVVPESGASVFIDSFSMPKATESYKQVHELVNYYYEPEVAARVAQYVQYVTPVAGARDAMAKLDPKLADNPLIFPDEEMSKHIFDMRSLTAQEDDRYTKAFQKVMGN</sequence>
<dbReference type="EMBL" id="BAAAOB010000001">
    <property type="protein sequence ID" value="GAA1787278.1"/>
    <property type="molecule type" value="Genomic_DNA"/>
</dbReference>
<evidence type="ECO:0000256" key="4">
    <source>
        <dbReference type="ARBA" id="ARBA00022764"/>
    </source>
</evidence>
<comment type="subcellular location">
    <subcellularLocation>
        <location evidence="1">Periplasm</location>
    </subcellularLocation>
</comment>